<dbReference type="OrthoDB" id="574459at2"/>
<evidence type="ECO:0000313" key="6">
    <source>
        <dbReference type="Proteomes" id="UP000018291"/>
    </source>
</evidence>
<comment type="caution">
    <text evidence="5">The sequence shown here is derived from an EMBL/GenBank/DDBJ whole genome shotgun (WGS) entry which is preliminary data.</text>
</comment>
<keyword evidence="1" id="KW-0479">Metal-binding</keyword>
<sequence>MTPIRGSLRRRLVRVVVLTGLVVATTACADKDTVADAPEIPGPAYSGTVRVSALDNIYRPEALKVVTDTEVVWSNDGRNDHNVIPNESKDDFGVETADFAPGKEHSATFGTPGTYRYFCSLHATATAGSMRGSVVVLDADSATDVVEG</sequence>
<name>R4Z7N9_9ACTN</name>
<keyword evidence="3" id="KW-0732">Signal</keyword>
<dbReference type="PANTHER" id="PTHR36507:SF1">
    <property type="entry name" value="BLL1555 PROTEIN"/>
    <property type="match status" value="1"/>
</dbReference>
<evidence type="ECO:0000256" key="2">
    <source>
        <dbReference type="ARBA" id="ARBA00023008"/>
    </source>
</evidence>
<evidence type="ECO:0000259" key="4">
    <source>
        <dbReference type="Pfam" id="PF00127"/>
    </source>
</evidence>
<organism evidence="5 6">
    <name type="scientific">Candidatus Neomicrothrix parvicella RN1</name>
    <dbReference type="NCBI Taxonomy" id="1229780"/>
    <lineage>
        <taxon>Bacteria</taxon>
        <taxon>Bacillati</taxon>
        <taxon>Actinomycetota</taxon>
        <taxon>Acidimicrobiia</taxon>
        <taxon>Acidimicrobiales</taxon>
        <taxon>Microthrixaceae</taxon>
        <taxon>Candidatus Neomicrothrix</taxon>
    </lineage>
</organism>
<proteinExistence type="predicted"/>
<dbReference type="eggNOG" id="COG3794">
    <property type="taxonomic scope" value="Bacteria"/>
</dbReference>
<gene>
    <name evidence="5" type="ORF">BN381_80367</name>
</gene>
<reference evidence="5 6" key="1">
    <citation type="journal article" date="2013" name="ISME J.">
        <title>Metabolic model for the filamentous 'Candidatus Microthrix parvicella' based on genomic and metagenomic analyses.</title>
        <authorList>
            <person name="Jon McIlroy S."/>
            <person name="Kristiansen R."/>
            <person name="Albertsen M."/>
            <person name="Michael Karst S."/>
            <person name="Rossetti S."/>
            <person name="Lund Nielsen J."/>
            <person name="Tandoi V."/>
            <person name="James Seviour R."/>
            <person name="Nielsen P.H."/>
        </authorList>
    </citation>
    <scope>NUCLEOTIDE SEQUENCE [LARGE SCALE GENOMIC DNA]</scope>
    <source>
        <strain evidence="5 6">RN1</strain>
    </source>
</reference>
<dbReference type="InterPro" id="IPR008972">
    <property type="entry name" value="Cupredoxin"/>
</dbReference>
<dbReference type="PANTHER" id="PTHR36507">
    <property type="entry name" value="BLL1555 PROTEIN"/>
    <property type="match status" value="1"/>
</dbReference>
<evidence type="ECO:0000256" key="3">
    <source>
        <dbReference type="SAM" id="SignalP"/>
    </source>
</evidence>
<accession>R4Z7N9</accession>
<dbReference type="SUPFAM" id="SSF49503">
    <property type="entry name" value="Cupredoxins"/>
    <property type="match status" value="1"/>
</dbReference>
<dbReference type="PROSITE" id="PS51257">
    <property type="entry name" value="PROKAR_LIPOPROTEIN"/>
    <property type="match status" value="1"/>
</dbReference>
<dbReference type="AlphaFoldDB" id="R4Z7N9"/>
<dbReference type="STRING" id="1229780.BN381_80367"/>
<dbReference type="Pfam" id="PF00127">
    <property type="entry name" value="Copper-bind"/>
    <property type="match status" value="1"/>
</dbReference>
<dbReference type="GO" id="GO:0005507">
    <property type="term" value="F:copper ion binding"/>
    <property type="evidence" value="ECO:0007669"/>
    <property type="project" value="InterPro"/>
</dbReference>
<feature type="signal peptide" evidence="3">
    <location>
        <begin position="1"/>
        <end position="29"/>
    </location>
</feature>
<dbReference type="Gene3D" id="2.60.40.420">
    <property type="entry name" value="Cupredoxins - blue copper proteins"/>
    <property type="match status" value="1"/>
</dbReference>
<protein>
    <recommendedName>
        <fullName evidence="4">Blue (type 1) copper domain-containing protein</fullName>
    </recommendedName>
</protein>
<feature type="domain" description="Blue (type 1) copper" evidence="4">
    <location>
        <begin position="57"/>
        <end position="136"/>
    </location>
</feature>
<dbReference type="GO" id="GO:0009055">
    <property type="term" value="F:electron transfer activity"/>
    <property type="evidence" value="ECO:0007669"/>
    <property type="project" value="InterPro"/>
</dbReference>
<keyword evidence="6" id="KW-1185">Reference proteome</keyword>
<dbReference type="RefSeq" id="WP_012230943.1">
    <property type="nucleotide sequence ID" value="NZ_HG422565.1"/>
</dbReference>
<dbReference type="HOGENOM" id="CLU_1755510_0_0_11"/>
<evidence type="ECO:0000256" key="1">
    <source>
        <dbReference type="ARBA" id="ARBA00022723"/>
    </source>
</evidence>
<keyword evidence="2" id="KW-0186">Copper</keyword>
<feature type="chain" id="PRO_5004383805" description="Blue (type 1) copper domain-containing protein" evidence="3">
    <location>
        <begin position="30"/>
        <end position="148"/>
    </location>
</feature>
<dbReference type="InterPro" id="IPR052721">
    <property type="entry name" value="ET_Amicyanin"/>
</dbReference>
<dbReference type="EMBL" id="CANL01000078">
    <property type="protein sequence ID" value="CCM65837.1"/>
    <property type="molecule type" value="Genomic_DNA"/>
</dbReference>
<evidence type="ECO:0000313" key="5">
    <source>
        <dbReference type="EMBL" id="CCM65837.1"/>
    </source>
</evidence>
<dbReference type="InterPro" id="IPR000923">
    <property type="entry name" value="BlueCu_1"/>
</dbReference>
<dbReference type="Proteomes" id="UP000018291">
    <property type="component" value="Unassembled WGS sequence"/>
</dbReference>